<dbReference type="InterPro" id="IPR012902">
    <property type="entry name" value="N_methyl_site"/>
</dbReference>
<keyword evidence="3" id="KW-1185">Reference proteome</keyword>
<reference evidence="2" key="1">
    <citation type="submission" date="2020-12" db="EMBL/GenBank/DDBJ databases">
        <title>The genome sequence of Inhella sp. 1Y17.</title>
        <authorList>
            <person name="Liu Y."/>
        </authorList>
    </citation>
    <scope>NUCLEOTIDE SEQUENCE</scope>
    <source>
        <strain evidence="2">1Y17</strain>
    </source>
</reference>
<protein>
    <submittedName>
        <fullName evidence="2">Prepilin-type N-terminal cleavage/methylation domain-containing protein</fullName>
    </submittedName>
</protein>
<dbReference type="Pfam" id="PF07963">
    <property type="entry name" value="N_methyl"/>
    <property type="match status" value="1"/>
</dbReference>
<dbReference type="Proteomes" id="UP000613266">
    <property type="component" value="Unassembled WGS sequence"/>
</dbReference>
<dbReference type="RefSeq" id="WP_198109196.1">
    <property type="nucleotide sequence ID" value="NZ_JAEDAK010000001.1"/>
</dbReference>
<keyword evidence="1" id="KW-1133">Transmembrane helix</keyword>
<evidence type="ECO:0000256" key="1">
    <source>
        <dbReference type="SAM" id="Phobius"/>
    </source>
</evidence>
<evidence type="ECO:0000313" key="2">
    <source>
        <dbReference type="EMBL" id="MBH9575586.1"/>
    </source>
</evidence>
<accession>A0A931IXL9</accession>
<name>A0A931IXL9_9BURK</name>
<comment type="caution">
    <text evidence="2">The sequence shown here is derived from an EMBL/GenBank/DDBJ whole genome shotgun (WGS) entry which is preliminary data.</text>
</comment>
<evidence type="ECO:0000313" key="3">
    <source>
        <dbReference type="Proteomes" id="UP000613266"/>
    </source>
</evidence>
<organism evidence="2 3">
    <name type="scientific">Inhella proteolytica</name>
    <dbReference type="NCBI Taxonomy" id="2795029"/>
    <lineage>
        <taxon>Bacteria</taxon>
        <taxon>Pseudomonadati</taxon>
        <taxon>Pseudomonadota</taxon>
        <taxon>Betaproteobacteria</taxon>
        <taxon>Burkholderiales</taxon>
        <taxon>Sphaerotilaceae</taxon>
        <taxon>Inhella</taxon>
    </lineage>
</organism>
<keyword evidence="1" id="KW-0812">Transmembrane</keyword>
<dbReference type="EMBL" id="JAEDAK010000001">
    <property type="protein sequence ID" value="MBH9575586.1"/>
    <property type="molecule type" value="Genomic_DNA"/>
</dbReference>
<feature type="transmembrane region" description="Helical" evidence="1">
    <location>
        <begin position="21"/>
        <end position="41"/>
    </location>
</feature>
<proteinExistence type="predicted"/>
<gene>
    <name evidence="2" type="ORF">I7X39_01585</name>
</gene>
<keyword evidence="1" id="KW-0472">Membrane</keyword>
<sequence>MTCDPSPASPRRQRRQRGATLIEALVALLVMGFGMLAIAGINAKLRHSGDFAKQRGEASQLARSEMERLRGFVALTRDASHAPTALVFDEIVDGTWDVPGTSTTYSVSRAVSEAPAGARVVRVAVTWLDRRSTDSNNPNKLQYEMLLPAEDPKLVASLYAPPENQVSQRRPLDRHPAIPLRARSLDTTVSVFKPIANGTVAWVFNNISGVLTGVCTVSAASTHASLTLADVASCVSNQGSGSYLLRGQVRFSLGSPPNSATPNDAVHALGVEIVLDSAVHIGSPECVADSSENVAVGIQAVDYYCRIPAREPSAGDAELYWSGTANLTGLSLAAGGYRVCRYSADYDGNGSIDNAEHPARYVRLNTSLAQQNFLVVRFDEACPAGQAVDLDAGVFTNTATAAHQP</sequence>
<dbReference type="AlphaFoldDB" id="A0A931IXL9"/>